<organism evidence="1 2">
    <name type="scientific">Racocetra persica</name>
    <dbReference type="NCBI Taxonomy" id="160502"/>
    <lineage>
        <taxon>Eukaryota</taxon>
        <taxon>Fungi</taxon>
        <taxon>Fungi incertae sedis</taxon>
        <taxon>Mucoromycota</taxon>
        <taxon>Glomeromycotina</taxon>
        <taxon>Glomeromycetes</taxon>
        <taxon>Diversisporales</taxon>
        <taxon>Gigasporaceae</taxon>
        <taxon>Racocetra</taxon>
    </lineage>
</organism>
<feature type="non-terminal residue" evidence="1">
    <location>
        <position position="1"/>
    </location>
</feature>
<name>A0ACA9SHI0_9GLOM</name>
<sequence length="44" mass="4990">ALLQELHQTTDYAQHRPYLKSTSFGIQQEGPPSTPPSFWTLCTI</sequence>
<gene>
    <name evidence="1" type="ORF">RPERSI_LOCUS31278</name>
</gene>
<evidence type="ECO:0000313" key="2">
    <source>
        <dbReference type="Proteomes" id="UP000789920"/>
    </source>
</evidence>
<feature type="non-terminal residue" evidence="1">
    <location>
        <position position="44"/>
    </location>
</feature>
<reference evidence="1" key="1">
    <citation type="submission" date="2021-06" db="EMBL/GenBank/DDBJ databases">
        <authorList>
            <person name="Kallberg Y."/>
            <person name="Tangrot J."/>
            <person name="Rosling A."/>
        </authorList>
    </citation>
    <scope>NUCLEOTIDE SEQUENCE</scope>
    <source>
        <strain evidence="1">MA461A</strain>
    </source>
</reference>
<accession>A0ACA9SHI0</accession>
<comment type="caution">
    <text evidence="1">The sequence shown here is derived from an EMBL/GenBank/DDBJ whole genome shotgun (WGS) entry which is preliminary data.</text>
</comment>
<keyword evidence="2" id="KW-1185">Reference proteome</keyword>
<dbReference type="EMBL" id="CAJVQC010125560">
    <property type="protein sequence ID" value="CAG8840046.1"/>
    <property type="molecule type" value="Genomic_DNA"/>
</dbReference>
<evidence type="ECO:0000313" key="1">
    <source>
        <dbReference type="EMBL" id="CAG8840046.1"/>
    </source>
</evidence>
<proteinExistence type="predicted"/>
<protein>
    <submittedName>
        <fullName evidence="1">22213_t:CDS:1</fullName>
    </submittedName>
</protein>
<dbReference type="Proteomes" id="UP000789920">
    <property type="component" value="Unassembled WGS sequence"/>
</dbReference>